<reference evidence="2" key="2">
    <citation type="submission" date="2023-06" db="EMBL/GenBank/DDBJ databases">
        <authorList>
            <consortium name="Lawrence Berkeley National Laboratory"/>
            <person name="Haridas S."/>
            <person name="Hensen N."/>
            <person name="Bonometti L."/>
            <person name="Westerberg I."/>
            <person name="Brannstrom I.O."/>
            <person name="Guillou S."/>
            <person name="Cros-Aarteil S."/>
            <person name="Calhoun S."/>
            <person name="Kuo A."/>
            <person name="Mondo S."/>
            <person name="Pangilinan J."/>
            <person name="Riley R."/>
            <person name="Labutti K."/>
            <person name="Andreopoulos B."/>
            <person name="Lipzen A."/>
            <person name="Chen C."/>
            <person name="Yanf M."/>
            <person name="Daum C."/>
            <person name="Ng V."/>
            <person name="Clum A."/>
            <person name="Steindorff A."/>
            <person name="Ohm R."/>
            <person name="Martin F."/>
            <person name="Silar P."/>
            <person name="Natvig D."/>
            <person name="Lalanne C."/>
            <person name="Gautier V."/>
            <person name="Ament-Velasquez S.L."/>
            <person name="Kruys A."/>
            <person name="Hutchinson M.I."/>
            <person name="Powell A.J."/>
            <person name="Barry K."/>
            <person name="Miller A.N."/>
            <person name="Grigoriev I.V."/>
            <person name="Debuchy R."/>
            <person name="Gladieux P."/>
            <person name="Thoren M.H."/>
            <person name="Johannesson H."/>
        </authorList>
    </citation>
    <scope>NUCLEOTIDE SEQUENCE</scope>
    <source>
        <strain evidence="2">CBS 118394</strain>
    </source>
</reference>
<accession>A0AAE0HZ27</accession>
<protein>
    <submittedName>
        <fullName evidence="2">Uncharacterized protein</fullName>
    </submittedName>
</protein>
<dbReference type="EMBL" id="JAUEDM010000006">
    <property type="protein sequence ID" value="KAK3315583.1"/>
    <property type="molecule type" value="Genomic_DNA"/>
</dbReference>
<feature type="compositionally biased region" description="Low complexity" evidence="1">
    <location>
        <begin position="87"/>
        <end position="100"/>
    </location>
</feature>
<organism evidence="2 3">
    <name type="scientific">Apodospora peruviana</name>
    <dbReference type="NCBI Taxonomy" id="516989"/>
    <lineage>
        <taxon>Eukaryota</taxon>
        <taxon>Fungi</taxon>
        <taxon>Dikarya</taxon>
        <taxon>Ascomycota</taxon>
        <taxon>Pezizomycotina</taxon>
        <taxon>Sordariomycetes</taxon>
        <taxon>Sordariomycetidae</taxon>
        <taxon>Sordariales</taxon>
        <taxon>Lasiosphaeriaceae</taxon>
        <taxon>Apodospora</taxon>
    </lineage>
</organism>
<name>A0AAE0HZ27_9PEZI</name>
<dbReference type="Proteomes" id="UP001283341">
    <property type="component" value="Unassembled WGS sequence"/>
</dbReference>
<evidence type="ECO:0000256" key="1">
    <source>
        <dbReference type="SAM" id="MobiDB-lite"/>
    </source>
</evidence>
<evidence type="ECO:0000313" key="3">
    <source>
        <dbReference type="Proteomes" id="UP001283341"/>
    </source>
</evidence>
<evidence type="ECO:0000313" key="2">
    <source>
        <dbReference type="EMBL" id="KAK3315583.1"/>
    </source>
</evidence>
<keyword evidence="3" id="KW-1185">Reference proteome</keyword>
<comment type="caution">
    <text evidence="2">The sequence shown here is derived from an EMBL/GenBank/DDBJ whole genome shotgun (WGS) entry which is preliminary data.</text>
</comment>
<feature type="region of interest" description="Disordered" evidence="1">
    <location>
        <begin position="59"/>
        <end position="107"/>
    </location>
</feature>
<dbReference type="AlphaFoldDB" id="A0AAE0HZ27"/>
<sequence>MAFTLEDKDPSITSESAPLIEAIDCASDLDLFQVPLKRSSSPFSIPSDRSGNAAYRYALRKSPRISEETFSTRQRSSRTDSHGARDPSSSPPSSVYSTPPTSQPDDKVLQTGLQLEAQRIKMNKAKTRAVINKKPPRLPLQVNRPAPKWQPDTVPTLKAVPAPTIHHQSMHLHPLLDPLYYAPSPTTNEPGQVLKSPKSAWKVPDSPFERLSQIRATADSAYDRAREMEVHRSGWKARQYKETLRGKDHWVIDCDLTESSHGRLADVARRSAEGFETTGEAELANIYRVLAVVHAKFVEEMRGARLNAGGRMNLKGCGNGVAAGAVGKYVGGLGVGHVDDDIDE</sequence>
<gene>
    <name evidence="2" type="ORF">B0H66DRAFT_594119</name>
</gene>
<reference evidence="2" key="1">
    <citation type="journal article" date="2023" name="Mol. Phylogenet. Evol.">
        <title>Genome-scale phylogeny and comparative genomics of the fungal order Sordariales.</title>
        <authorList>
            <person name="Hensen N."/>
            <person name="Bonometti L."/>
            <person name="Westerberg I."/>
            <person name="Brannstrom I.O."/>
            <person name="Guillou S."/>
            <person name="Cros-Aarteil S."/>
            <person name="Calhoun S."/>
            <person name="Haridas S."/>
            <person name="Kuo A."/>
            <person name="Mondo S."/>
            <person name="Pangilinan J."/>
            <person name="Riley R."/>
            <person name="LaButti K."/>
            <person name="Andreopoulos B."/>
            <person name="Lipzen A."/>
            <person name="Chen C."/>
            <person name="Yan M."/>
            <person name="Daum C."/>
            <person name="Ng V."/>
            <person name="Clum A."/>
            <person name="Steindorff A."/>
            <person name="Ohm R.A."/>
            <person name="Martin F."/>
            <person name="Silar P."/>
            <person name="Natvig D.O."/>
            <person name="Lalanne C."/>
            <person name="Gautier V."/>
            <person name="Ament-Velasquez S.L."/>
            <person name="Kruys A."/>
            <person name="Hutchinson M.I."/>
            <person name="Powell A.J."/>
            <person name="Barry K."/>
            <person name="Miller A.N."/>
            <person name="Grigoriev I.V."/>
            <person name="Debuchy R."/>
            <person name="Gladieux P."/>
            <person name="Hiltunen Thoren M."/>
            <person name="Johannesson H."/>
        </authorList>
    </citation>
    <scope>NUCLEOTIDE SEQUENCE</scope>
    <source>
        <strain evidence="2">CBS 118394</strain>
    </source>
</reference>
<proteinExistence type="predicted"/>